<keyword evidence="1" id="KW-1133">Transmembrane helix</keyword>
<feature type="transmembrane region" description="Helical" evidence="1">
    <location>
        <begin position="59"/>
        <end position="76"/>
    </location>
</feature>
<keyword evidence="1" id="KW-0472">Membrane</keyword>
<name>A0A0D6N295_9PROT</name>
<evidence type="ECO:0000313" key="5">
    <source>
        <dbReference type="Proteomes" id="UP000321891"/>
    </source>
</evidence>
<dbReference type="RefSeq" id="WP_048838122.1">
    <property type="nucleotide sequence ID" value="NZ_BAMV01000008.1"/>
</dbReference>
<keyword evidence="1" id="KW-0812">Transmembrane</keyword>
<evidence type="ECO:0000313" key="4">
    <source>
        <dbReference type="Proteomes" id="UP000032671"/>
    </source>
</evidence>
<proteinExistence type="predicted"/>
<gene>
    <name evidence="2" type="ORF">Abci_008_197</name>
    <name evidence="3" type="ORF">ACI01nite_02860</name>
</gene>
<organism evidence="2 4">
    <name type="scientific">Acetobacter cibinongensis</name>
    <dbReference type="NCBI Taxonomy" id="146475"/>
    <lineage>
        <taxon>Bacteria</taxon>
        <taxon>Pseudomonadati</taxon>
        <taxon>Pseudomonadota</taxon>
        <taxon>Alphaproteobacteria</taxon>
        <taxon>Acetobacterales</taxon>
        <taxon>Acetobacteraceae</taxon>
        <taxon>Acetobacter</taxon>
    </lineage>
</organism>
<dbReference type="EMBL" id="BJVU01000001">
    <property type="protein sequence ID" value="GEL57684.1"/>
    <property type="molecule type" value="Genomic_DNA"/>
</dbReference>
<dbReference type="Proteomes" id="UP000321891">
    <property type="component" value="Unassembled WGS sequence"/>
</dbReference>
<accession>A0A0D6N295</accession>
<protein>
    <recommendedName>
        <fullName evidence="6">DUF883 domain-containing protein</fullName>
    </recommendedName>
</protein>
<sequence>MSDKADDIQHKLEDGVGRLQDGADKLFDKADAATDDFVSSVKSCTALDAVRDTIVDQPLLAVGVTGAASFLLGAVLKRKL</sequence>
<dbReference type="EMBL" id="BAMV01000008">
    <property type="protein sequence ID" value="GAN60064.1"/>
    <property type="molecule type" value="Genomic_DNA"/>
</dbReference>
<evidence type="ECO:0000313" key="3">
    <source>
        <dbReference type="EMBL" id="GEL57684.1"/>
    </source>
</evidence>
<comment type="caution">
    <text evidence="2">The sequence shown here is derived from an EMBL/GenBank/DDBJ whole genome shotgun (WGS) entry which is preliminary data.</text>
</comment>
<evidence type="ECO:0000313" key="2">
    <source>
        <dbReference type="EMBL" id="GAN60064.1"/>
    </source>
</evidence>
<dbReference type="AlphaFoldDB" id="A0A0D6N295"/>
<evidence type="ECO:0008006" key="6">
    <source>
        <dbReference type="Google" id="ProtNLM"/>
    </source>
</evidence>
<dbReference type="Proteomes" id="UP000032671">
    <property type="component" value="Unassembled WGS sequence"/>
</dbReference>
<dbReference type="STRING" id="1231339.Abci_008_197"/>
<keyword evidence="5" id="KW-1185">Reference proteome</keyword>
<accession>A0A6N3SKR9</accession>
<reference evidence="3 5" key="2">
    <citation type="submission" date="2019-07" db="EMBL/GenBank/DDBJ databases">
        <title>Whole genome shotgun sequence of Acetobacter cibinongensis NBRC 16605.</title>
        <authorList>
            <person name="Hosoyama A."/>
            <person name="Uohara A."/>
            <person name="Ohji S."/>
            <person name="Ichikawa N."/>
        </authorList>
    </citation>
    <scope>NUCLEOTIDE SEQUENCE [LARGE SCALE GENOMIC DNA]</scope>
    <source>
        <strain evidence="3 5">NBRC 16605</strain>
    </source>
</reference>
<evidence type="ECO:0000256" key="1">
    <source>
        <dbReference type="SAM" id="Phobius"/>
    </source>
</evidence>
<reference evidence="2 4" key="1">
    <citation type="submission" date="2012-11" db="EMBL/GenBank/DDBJ databases">
        <title>Whole genome sequence of Acetobacter cibinongensis 4H-1.</title>
        <authorList>
            <person name="Azuma Y."/>
            <person name="Higashiura N."/>
            <person name="Hirakawa H."/>
            <person name="Matsushita K."/>
        </authorList>
    </citation>
    <scope>NUCLEOTIDE SEQUENCE [LARGE SCALE GENOMIC DNA]</scope>
    <source>
        <strain evidence="2 4">4H-1</strain>
    </source>
</reference>